<evidence type="ECO:0000313" key="2">
    <source>
        <dbReference type="EMBL" id="ENZ02127.1"/>
    </source>
</evidence>
<dbReference type="EMBL" id="AGYT01000008">
    <property type="protein sequence ID" value="ENZ02127.1"/>
    <property type="molecule type" value="Genomic_DNA"/>
</dbReference>
<dbReference type="Proteomes" id="UP000013097">
    <property type="component" value="Unassembled WGS sequence"/>
</dbReference>
<reference evidence="2 3" key="1">
    <citation type="submission" date="2013-01" db="EMBL/GenBank/DDBJ databases">
        <title>The Genome Sequence of Clostridium colicanis 209318.</title>
        <authorList>
            <consortium name="The Broad Institute Genome Sequencing Platform"/>
            <person name="Earl A."/>
            <person name="Ward D."/>
            <person name="Feldgarden M."/>
            <person name="Gevers D."/>
            <person name="Courvalin P."/>
            <person name="Lambert T."/>
            <person name="Walker B."/>
            <person name="Young S.K."/>
            <person name="Zeng Q."/>
            <person name="Gargeya S."/>
            <person name="Fitzgerald M."/>
            <person name="Haas B."/>
            <person name="Abouelleil A."/>
            <person name="Alvarado L."/>
            <person name="Arachchi H.M."/>
            <person name="Berlin A.M."/>
            <person name="Chapman S.B."/>
            <person name="Dewar J."/>
            <person name="Goldberg J."/>
            <person name="Griggs A."/>
            <person name="Gujja S."/>
            <person name="Hansen M."/>
            <person name="Howarth C."/>
            <person name="Imamovic A."/>
            <person name="Larimer J."/>
            <person name="McCowan C."/>
            <person name="Murphy C."/>
            <person name="Neiman D."/>
            <person name="Pearson M."/>
            <person name="Priest M."/>
            <person name="Roberts A."/>
            <person name="Saif S."/>
            <person name="Shea T."/>
            <person name="Sisk P."/>
            <person name="Sykes S."/>
            <person name="Wortman J."/>
            <person name="Nusbaum C."/>
            <person name="Birren B."/>
        </authorList>
    </citation>
    <scope>NUCLEOTIDE SEQUENCE [LARGE SCALE GENOMIC DNA]</scope>
    <source>
        <strain evidence="2 3">209318</strain>
    </source>
</reference>
<accession>N9Y2U0</accession>
<organism evidence="2 3">
    <name type="scientific">Clostridium thermobutyricum</name>
    <dbReference type="NCBI Taxonomy" id="29372"/>
    <lineage>
        <taxon>Bacteria</taxon>
        <taxon>Bacillati</taxon>
        <taxon>Bacillota</taxon>
        <taxon>Clostridia</taxon>
        <taxon>Eubacteriales</taxon>
        <taxon>Clostridiaceae</taxon>
        <taxon>Clostridium</taxon>
    </lineage>
</organism>
<evidence type="ECO:0000256" key="1">
    <source>
        <dbReference type="SAM" id="Phobius"/>
    </source>
</evidence>
<proteinExistence type="predicted"/>
<keyword evidence="1" id="KW-0472">Membrane</keyword>
<keyword evidence="1" id="KW-0812">Transmembrane</keyword>
<protein>
    <submittedName>
        <fullName evidence="2">Uncharacterized protein</fullName>
    </submittedName>
</protein>
<keyword evidence="1" id="KW-1133">Transmembrane helix</keyword>
<gene>
    <name evidence="2" type="ORF">HMPREF1092_01362</name>
</gene>
<comment type="caution">
    <text evidence="2">The sequence shown here is derived from an EMBL/GenBank/DDBJ whole genome shotgun (WGS) entry which is preliminary data.</text>
</comment>
<dbReference type="AlphaFoldDB" id="N9Y2U0"/>
<dbReference type="RefSeq" id="WP_002597863.1">
    <property type="nucleotide sequence ID" value="NZ_KB850956.1"/>
</dbReference>
<evidence type="ECO:0000313" key="3">
    <source>
        <dbReference type="Proteomes" id="UP000013097"/>
    </source>
</evidence>
<sequence length="237" mass="27481">MKKNLLKIIVGGLIIVVCIGAYISTIPKEEPWKYTTGQINTLKSFFNNQIAPNNLNLFTQLQSNNLTYMITENDYGENLLASLGICYSDYFNEMIKETYDYEDGKVSKSDYINDLVNLDKYITNTGESLGYVFQVGSNEEIKNTLKPFDIILKYGSPYDKEKCKELIRIIKSFKETYNDYSNNYIQYDIDNGKINVLNINKLKYYADELNHFTKNIYMENKEVALELQMANKNPVQI</sequence>
<keyword evidence="3" id="KW-1185">Reference proteome</keyword>
<dbReference type="PATRIC" id="fig|999411.4.peg.1338"/>
<feature type="transmembrane region" description="Helical" evidence="1">
    <location>
        <begin position="5"/>
        <end position="23"/>
    </location>
</feature>
<dbReference type="HOGENOM" id="CLU_1169046_0_0_9"/>
<name>N9Y2U0_9CLOT</name>